<keyword evidence="3" id="KW-1185">Reference proteome</keyword>
<feature type="non-terminal residue" evidence="2">
    <location>
        <position position="1"/>
    </location>
</feature>
<gene>
    <name evidence="2" type="ORF">MONAX_5E022116</name>
    <name evidence="1" type="ORF">MONAX_5E034651</name>
</gene>
<sequence length="85" mass="8710">CSIVKSVLISGSADIQGCGHRILPGGVEVPGSCSEGFVQGRDAGDLQEPGLSGNVSFRPECPLLVGAREGALDSEWPRGSIQACK</sequence>
<evidence type="ECO:0000313" key="3">
    <source>
        <dbReference type="Proteomes" id="UP000335636"/>
    </source>
</evidence>
<dbReference type="Proteomes" id="UP000335636">
    <property type="component" value="Unassembled WGS sequence"/>
</dbReference>
<proteinExistence type="predicted"/>
<evidence type="ECO:0000313" key="1">
    <source>
        <dbReference type="EMBL" id="VTJ84855.1"/>
    </source>
</evidence>
<name>A0A5E4DAD5_MARMO</name>
<organism evidence="2 3">
    <name type="scientific">Marmota monax</name>
    <name type="common">Woodchuck</name>
    <dbReference type="NCBI Taxonomy" id="9995"/>
    <lineage>
        <taxon>Eukaryota</taxon>
        <taxon>Metazoa</taxon>
        <taxon>Chordata</taxon>
        <taxon>Craniata</taxon>
        <taxon>Vertebrata</taxon>
        <taxon>Euteleostomi</taxon>
        <taxon>Mammalia</taxon>
        <taxon>Eutheria</taxon>
        <taxon>Euarchontoglires</taxon>
        <taxon>Glires</taxon>
        <taxon>Rodentia</taxon>
        <taxon>Sciuromorpha</taxon>
        <taxon>Sciuridae</taxon>
        <taxon>Xerinae</taxon>
        <taxon>Marmotini</taxon>
        <taxon>Marmota</taxon>
    </lineage>
</organism>
<protein>
    <submittedName>
        <fullName evidence="2">Uncharacterized protein</fullName>
    </submittedName>
</protein>
<dbReference type="AlphaFoldDB" id="A0A5E4DAD5"/>
<accession>A0A5E4DAD5</accession>
<dbReference type="EMBL" id="CABDUW010006986">
    <property type="protein sequence ID" value="VTJ91233.1"/>
    <property type="molecule type" value="Genomic_DNA"/>
</dbReference>
<dbReference type="EMBL" id="CABDUW010001968">
    <property type="protein sequence ID" value="VTJ84855.1"/>
    <property type="molecule type" value="Genomic_DNA"/>
</dbReference>
<evidence type="ECO:0000313" key="2">
    <source>
        <dbReference type="EMBL" id="VTJ91233.1"/>
    </source>
</evidence>
<reference evidence="2 3" key="1">
    <citation type="submission" date="2019-04" db="EMBL/GenBank/DDBJ databases">
        <authorList>
            <person name="Alioto T."/>
            <person name="Alioto T."/>
        </authorList>
    </citation>
    <scope>NUCLEOTIDE SEQUENCE [LARGE SCALE GENOMIC DNA]</scope>
</reference>